<dbReference type="InterPro" id="IPR032675">
    <property type="entry name" value="LRR_dom_sf"/>
</dbReference>
<dbReference type="InterPro" id="IPR052859">
    <property type="entry name" value="LRR-IQ_domain_protein"/>
</dbReference>
<evidence type="ECO:0008006" key="4">
    <source>
        <dbReference type="Google" id="ProtNLM"/>
    </source>
</evidence>
<proteinExistence type="predicted"/>
<dbReference type="EMBL" id="JAKMXF010000088">
    <property type="protein sequence ID" value="KAI6658589.1"/>
    <property type="molecule type" value="Genomic_DNA"/>
</dbReference>
<keyword evidence="3" id="KW-1185">Reference proteome</keyword>
<gene>
    <name evidence="2" type="ORF">LOD99_15389</name>
</gene>
<dbReference type="PANTHER" id="PTHR46723">
    <property type="entry name" value="LEUCINE-RICH REPEAT AND IQ DOMAIN-CONTAINING PROTEIN 3"/>
    <property type="match status" value="1"/>
</dbReference>
<comment type="caution">
    <text evidence="2">The sequence shown here is derived from an EMBL/GenBank/DDBJ whole genome shotgun (WGS) entry which is preliminary data.</text>
</comment>
<protein>
    <recommendedName>
        <fullName evidence="4">Leucine-rich repeat-containing protein 51</fullName>
    </recommendedName>
</protein>
<reference evidence="2 3" key="1">
    <citation type="journal article" date="2023" name="BMC Biol.">
        <title>The compact genome of the sponge Oopsacas minuta (Hexactinellida) is lacking key metazoan core genes.</title>
        <authorList>
            <person name="Santini S."/>
            <person name="Schenkelaars Q."/>
            <person name="Jourda C."/>
            <person name="Duchesne M."/>
            <person name="Belahbib H."/>
            <person name="Rocher C."/>
            <person name="Selva M."/>
            <person name="Riesgo A."/>
            <person name="Vervoort M."/>
            <person name="Leys S.P."/>
            <person name="Kodjabachian L."/>
            <person name="Le Bivic A."/>
            <person name="Borchiellini C."/>
            <person name="Claverie J.M."/>
            <person name="Renard E."/>
        </authorList>
    </citation>
    <scope>NUCLEOTIDE SEQUENCE [LARGE SCALE GENOMIC DNA]</scope>
    <source>
        <strain evidence="2">SPO-2</strain>
    </source>
</reference>
<dbReference type="Gene3D" id="3.80.10.10">
    <property type="entry name" value="Ribonuclease Inhibitor"/>
    <property type="match status" value="1"/>
</dbReference>
<dbReference type="Proteomes" id="UP001165289">
    <property type="component" value="Unassembled WGS sequence"/>
</dbReference>
<dbReference type="PANTHER" id="PTHR46723:SF1">
    <property type="entry name" value="LEUCINE-RICH REPEAT AND IQ DOMAIN-CONTAINING PROTEIN 3"/>
    <property type="match status" value="1"/>
</dbReference>
<sequence>MSGAKLSRPGSTQSGRGSGSDIHVSLKENEFFKSADEVLLKSKGKTAGDGPIRLLEDILFLDISQQQLIDISQVSLCLRLKICIFHSNFVANLEPLSNAPSLKIIDASSNRIKHIPGELFWSGFTYLEVLYLHDNPIANLECLGMLTGAPKLRIVTLYDTPLSLNNNYRHVAVNSMWHLEGIDFYLISDEEIIQVSWPSVVNDNLFQLHIMPSKHVGELLVAISLFMT</sequence>
<dbReference type="SUPFAM" id="SSF52058">
    <property type="entry name" value="L domain-like"/>
    <property type="match status" value="1"/>
</dbReference>
<dbReference type="PROSITE" id="PS51450">
    <property type="entry name" value="LRR"/>
    <property type="match status" value="2"/>
</dbReference>
<accession>A0AAV7KBS4</accession>
<feature type="region of interest" description="Disordered" evidence="1">
    <location>
        <begin position="1"/>
        <end position="22"/>
    </location>
</feature>
<evidence type="ECO:0000313" key="3">
    <source>
        <dbReference type="Proteomes" id="UP001165289"/>
    </source>
</evidence>
<organism evidence="2 3">
    <name type="scientific">Oopsacas minuta</name>
    <dbReference type="NCBI Taxonomy" id="111878"/>
    <lineage>
        <taxon>Eukaryota</taxon>
        <taxon>Metazoa</taxon>
        <taxon>Porifera</taxon>
        <taxon>Hexactinellida</taxon>
        <taxon>Hexasterophora</taxon>
        <taxon>Lyssacinosida</taxon>
        <taxon>Leucopsacidae</taxon>
        <taxon>Oopsacas</taxon>
    </lineage>
</organism>
<name>A0AAV7KBS4_9METZ</name>
<evidence type="ECO:0000256" key="1">
    <source>
        <dbReference type="SAM" id="MobiDB-lite"/>
    </source>
</evidence>
<dbReference type="AlphaFoldDB" id="A0AAV7KBS4"/>
<evidence type="ECO:0000313" key="2">
    <source>
        <dbReference type="EMBL" id="KAI6658589.1"/>
    </source>
</evidence>
<dbReference type="InterPro" id="IPR001611">
    <property type="entry name" value="Leu-rich_rpt"/>
</dbReference>